<name>A0AAJ1AIL9_9BACT</name>
<dbReference type="EMBL" id="JAIOIU010000102">
    <property type="protein sequence ID" value="MBZ0160117.1"/>
    <property type="molecule type" value="Genomic_DNA"/>
</dbReference>
<organism evidence="1 2">
    <name type="scientific">Candidatus Methylomirabilis tolerans</name>
    <dbReference type="NCBI Taxonomy" id="3123416"/>
    <lineage>
        <taxon>Bacteria</taxon>
        <taxon>Candidatus Methylomirabilota</taxon>
        <taxon>Candidatus Methylomirabilia</taxon>
        <taxon>Candidatus Methylomirabilales</taxon>
        <taxon>Candidatus Methylomirabilaceae</taxon>
        <taxon>Candidatus Methylomirabilis</taxon>
    </lineage>
</organism>
<dbReference type="AlphaFoldDB" id="A0AAJ1AIL9"/>
<comment type="caution">
    <text evidence="1">The sequence shown here is derived from an EMBL/GenBank/DDBJ whole genome shotgun (WGS) entry which is preliminary data.</text>
</comment>
<evidence type="ECO:0000313" key="1">
    <source>
        <dbReference type="EMBL" id="MBZ0160117.1"/>
    </source>
</evidence>
<accession>A0AAJ1AIL9</accession>
<evidence type="ECO:0000313" key="2">
    <source>
        <dbReference type="Proteomes" id="UP001197609"/>
    </source>
</evidence>
<dbReference type="Proteomes" id="UP001197609">
    <property type="component" value="Unassembled WGS sequence"/>
</dbReference>
<protein>
    <submittedName>
        <fullName evidence="1">Uncharacterized protein</fullName>
    </submittedName>
</protein>
<sequence length="91" mass="9994">MPSSIITRETVAEQLAAYLQGHRTLAEVVSWAHDAFNEGQFDTKDLEVIRDAVARLGLADVSAFGLTWEDAVEMLGRLGYRASVDIQPTMA</sequence>
<gene>
    <name evidence="1" type="ORF">K8G79_08290</name>
</gene>
<reference evidence="1 2" key="1">
    <citation type="journal article" date="2021" name="bioRxiv">
        <title>Unraveling nitrogen, sulfur and carbon metabolic pathways and microbial community transcriptional responses to substrate deprivation and toxicity stresses in a bioreactor mimicking anoxic brackish coastal sediment conditions.</title>
        <authorList>
            <person name="Martins P.D."/>
            <person name="Echeveste M.J."/>
            <person name="Arshad A."/>
            <person name="Kurth J."/>
            <person name="Ouboter H."/>
            <person name="Jetten M.S.M."/>
            <person name="Welte C.U."/>
        </authorList>
    </citation>
    <scope>NUCLEOTIDE SEQUENCE [LARGE SCALE GENOMIC DNA]</scope>
    <source>
        <strain evidence="1">MAG_38</strain>
    </source>
</reference>
<proteinExistence type="predicted"/>